<dbReference type="InterPro" id="IPR012349">
    <property type="entry name" value="Split_barrel_FMN-bd"/>
</dbReference>
<name>A0ABP5UDG5_9ACTN</name>
<reference evidence="2" key="1">
    <citation type="journal article" date="2019" name="Int. J. Syst. Evol. Microbiol.">
        <title>The Global Catalogue of Microorganisms (GCM) 10K type strain sequencing project: providing services to taxonomists for standard genome sequencing and annotation.</title>
        <authorList>
            <consortium name="The Broad Institute Genomics Platform"/>
            <consortium name="The Broad Institute Genome Sequencing Center for Infectious Disease"/>
            <person name="Wu L."/>
            <person name="Ma J."/>
        </authorList>
    </citation>
    <scope>NUCLEOTIDE SEQUENCE [LARGE SCALE GENOMIC DNA]</scope>
    <source>
        <strain evidence="2">JCM 16227</strain>
    </source>
</reference>
<dbReference type="Pfam" id="PF12900">
    <property type="entry name" value="Pyridox_ox_2"/>
    <property type="match status" value="1"/>
</dbReference>
<keyword evidence="2" id="KW-1185">Reference proteome</keyword>
<dbReference type="Gene3D" id="2.30.110.10">
    <property type="entry name" value="Electron Transport, Fmn-binding Protein, Chain A"/>
    <property type="match status" value="1"/>
</dbReference>
<protein>
    <submittedName>
        <fullName evidence="1">Pyridoxamine 5'-phosphate oxidase family protein</fullName>
    </submittedName>
</protein>
<dbReference type="SUPFAM" id="SSF50475">
    <property type="entry name" value="FMN-binding split barrel"/>
    <property type="match status" value="1"/>
</dbReference>
<accession>A0ABP5UDG5</accession>
<sequence length="135" mass="15010">MENLSNEQSWELLEGSVLGRLAVCVDGQPDVFPVNIYVSNGKILFRTAEGTKLAELAVNDRAVIEVDAFTSRIGWSVVAKGRARILRDSAEIEAADQTPLNPWIPTVRTTYVEIAVEEITGRRFVFGPEPDHEIR</sequence>
<evidence type="ECO:0000313" key="1">
    <source>
        <dbReference type="EMBL" id="GAA2377340.1"/>
    </source>
</evidence>
<comment type="caution">
    <text evidence="1">The sequence shown here is derived from an EMBL/GenBank/DDBJ whole genome shotgun (WGS) entry which is preliminary data.</text>
</comment>
<dbReference type="EMBL" id="BAAARB010000006">
    <property type="protein sequence ID" value="GAA2377340.1"/>
    <property type="molecule type" value="Genomic_DNA"/>
</dbReference>
<gene>
    <name evidence="1" type="ORF">GCM10009855_15990</name>
</gene>
<evidence type="ECO:0000313" key="2">
    <source>
        <dbReference type="Proteomes" id="UP001501170"/>
    </source>
</evidence>
<organism evidence="1 2">
    <name type="scientific">Gordonia cholesterolivorans</name>
    <dbReference type="NCBI Taxonomy" id="559625"/>
    <lineage>
        <taxon>Bacteria</taxon>
        <taxon>Bacillati</taxon>
        <taxon>Actinomycetota</taxon>
        <taxon>Actinomycetes</taxon>
        <taxon>Mycobacteriales</taxon>
        <taxon>Gordoniaceae</taxon>
        <taxon>Gordonia</taxon>
    </lineage>
</organism>
<dbReference type="InterPro" id="IPR024747">
    <property type="entry name" value="Pyridox_Oxase-rel"/>
</dbReference>
<dbReference type="Proteomes" id="UP001501170">
    <property type="component" value="Unassembled WGS sequence"/>
</dbReference>
<proteinExistence type="predicted"/>